<proteinExistence type="predicted"/>
<reference evidence="2" key="1">
    <citation type="journal article" date="2015" name="Nature">
        <title>Complex archaea that bridge the gap between prokaryotes and eukaryotes.</title>
        <authorList>
            <person name="Spang A."/>
            <person name="Saw J.H."/>
            <person name="Jorgensen S.L."/>
            <person name="Zaremba-Niedzwiedzka K."/>
            <person name="Martijn J."/>
            <person name="Lind A.E."/>
            <person name="van Eijk R."/>
            <person name="Schleper C."/>
            <person name="Guy L."/>
            <person name="Ettema T.J."/>
        </authorList>
    </citation>
    <scope>NUCLEOTIDE SEQUENCE</scope>
</reference>
<dbReference type="AlphaFoldDB" id="A0A0F9PZA6"/>
<evidence type="ECO:0000313" key="1">
    <source>
        <dbReference type="EMBL" id="KKM74633.1"/>
    </source>
</evidence>
<organism evidence="2">
    <name type="scientific">marine sediment metagenome</name>
    <dbReference type="NCBI Taxonomy" id="412755"/>
    <lineage>
        <taxon>unclassified sequences</taxon>
        <taxon>metagenomes</taxon>
        <taxon>ecological metagenomes</taxon>
    </lineage>
</organism>
<dbReference type="EMBL" id="LAZR01009110">
    <property type="protein sequence ID" value="KKM74633.1"/>
    <property type="molecule type" value="Genomic_DNA"/>
</dbReference>
<accession>A0A0F9PZA6</accession>
<dbReference type="EMBL" id="LAZR01004703">
    <property type="protein sequence ID" value="KKN06336.1"/>
    <property type="molecule type" value="Genomic_DNA"/>
</dbReference>
<name>A0A0F9PZA6_9ZZZZ</name>
<gene>
    <name evidence="2" type="ORF">LCGC14_1078320</name>
    <name evidence="1" type="ORF">LCGC14_1398380</name>
</gene>
<evidence type="ECO:0000313" key="2">
    <source>
        <dbReference type="EMBL" id="KKN06336.1"/>
    </source>
</evidence>
<sequence>MSEPTFNSWHNFLYYVEEKTGVVYGHLDAFFVWRENRRTYVDDRLPETPMKLWRLKIPIEEFAPIIQAWDARTRLGN</sequence>
<comment type="caution">
    <text evidence="2">The sequence shown here is derived from an EMBL/GenBank/DDBJ whole genome shotgun (WGS) entry which is preliminary data.</text>
</comment>
<protein>
    <submittedName>
        <fullName evidence="2">Uncharacterized protein</fullName>
    </submittedName>
</protein>